<evidence type="ECO:0000313" key="1">
    <source>
        <dbReference type="EMBL" id="ATX75892.1"/>
    </source>
</evidence>
<dbReference type="EMBL" id="CP011797">
    <property type="protein sequence ID" value="ATX75892.1"/>
    <property type="molecule type" value="Genomic_DNA"/>
</dbReference>
<reference evidence="1 2" key="1">
    <citation type="journal article" date="2017" name="Environ. Microbiol.">
        <title>Genomic and physiological analyses of 'Reinekea forsetii' reveal a versatile opportunistic lifestyle during spring algae blooms.</title>
        <authorList>
            <person name="Avci B."/>
            <person name="Hahnke R.L."/>
            <person name="Chafee M."/>
            <person name="Fischer T."/>
            <person name="Gruber-Vodicka H."/>
            <person name="Tegetmeyer H.E."/>
            <person name="Harder J."/>
            <person name="Fuchs B.M."/>
            <person name="Amann R.I."/>
            <person name="Teeling H."/>
        </authorList>
    </citation>
    <scope>NUCLEOTIDE SEQUENCE [LARGE SCALE GENOMIC DNA]</scope>
    <source>
        <strain evidence="1 2">Hel1_31_D35</strain>
    </source>
</reference>
<dbReference type="Pfam" id="PF13489">
    <property type="entry name" value="Methyltransf_23"/>
    <property type="match status" value="1"/>
</dbReference>
<accession>A0A2K8KMF4</accession>
<sequence>MSKKNDRALNFYNKVLGLDRLHYGMWLPEDELTFSKLKEAQERYEDYLIEHIPKNVKSILDVGCGTGILTKKLIDLGYDAEGLSPDINQKQVFTEKTNAPFHHLGFEDFSIADRYDCIIMSESSQYINIDKIFENSSQALKKDGLLMICDYFTLDGVSGEISKSGHNYKKFINRIGSSKFSLLADQDITGSITKTLDLGLDVVSKFLLALEILTEKIQGKRPYLKKIIFWLYRKKIAKLTKQLDLLDSTKFKENKSYRFILLQKAASS</sequence>
<dbReference type="Proteomes" id="UP000229757">
    <property type="component" value="Chromosome"/>
</dbReference>
<dbReference type="CDD" id="cd02440">
    <property type="entry name" value="AdoMet_MTases"/>
    <property type="match status" value="1"/>
</dbReference>
<proteinExistence type="predicted"/>
<dbReference type="GO" id="GO:0008168">
    <property type="term" value="F:methyltransferase activity"/>
    <property type="evidence" value="ECO:0007669"/>
    <property type="project" value="UniProtKB-KW"/>
</dbReference>
<evidence type="ECO:0000313" key="2">
    <source>
        <dbReference type="Proteomes" id="UP000229757"/>
    </source>
</evidence>
<dbReference type="KEGG" id="rfo:REIFOR_00724"/>
<dbReference type="RefSeq" id="WP_158524281.1">
    <property type="nucleotide sequence ID" value="NZ_CP011797.1"/>
</dbReference>
<protein>
    <submittedName>
        <fullName evidence="1">Methyltransferase domain protein</fullName>
    </submittedName>
</protein>
<keyword evidence="2" id="KW-1185">Reference proteome</keyword>
<keyword evidence="1" id="KW-0808">Transferase</keyword>
<organism evidence="1 2">
    <name type="scientific">Reinekea forsetii</name>
    <dbReference type="NCBI Taxonomy" id="1336806"/>
    <lineage>
        <taxon>Bacteria</taxon>
        <taxon>Pseudomonadati</taxon>
        <taxon>Pseudomonadota</taxon>
        <taxon>Gammaproteobacteria</taxon>
        <taxon>Oceanospirillales</taxon>
        <taxon>Saccharospirillaceae</taxon>
        <taxon>Reinekea</taxon>
    </lineage>
</organism>
<dbReference type="OrthoDB" id="9791837at2"/>
<dbReference type="SUPFAM" id="SSF53335">
    <property type="entry name" value="S-adenosyl-L-methionine-dependent methyltransferases"/>
    <property type="match status" value="1"/>
</dbReference>
<dbReference type="InterPro" id="IPR029063">
    <property type="entry name" value="SAM-dependent_MTases_sf"/>
</dbReference>
<gene>
    <name evidence="1" type="ORF">REIFOR_00724</name>
</gene>
<dbReference type="AlphaFoldDB" id="A0A2K8KMF4"/>
<dbReference type="GO" id="GO:0032259">
    <property type="term" value="P:methylation"/>
    <property type="evidence" value="ECO:0007669"/>
    <property type="project" value="UniProtKB-KW"/>
</dbReference>
<keyword evidence="1" id="KW-0489">Methyltransferase</keyword>
<dbReference type="Gene3D" id="3.40.50.150">
    <property type="entry name" value="Vaccinia Virus protein VP39"/>
    <property type="match status" value="1"/>
</dbReference>
<name>A0A2K8KMF4_9GAMM</name>